<dbReference type="InterPro" id="IPR037401">
    <property type="entry name" value="SnoaL-like"/>
</dbReference>
<feature type="domain" description="SnoaL-like" evidence="1">
    <location>
        <begin position="11"/>
        <end position="86"/>
    </location>
</feature>
<name>I4EJS1_9BACT</name>
<dbReference type="Pfam" id="PF12680">
    <property type="entry name" value="SnoaL_2"/>
    <property type="match status" value="1"/>
</dbReference>
<organism evidence="2 3">
    <name type="scientific">Nitrolancea hollandica Lb</name>
    <dbReference type="NCBI Taxonomy" id="1129897"/>
    <lineage>
        <taxon>Bacteria</taxon>
        <taxon>Pseudomonadati</taxon>
        <taxon>Thermomicrobiota</taxon>
        <taxon>Thermomicrobia</taxon>
        <taxon>Sphaerobacterales</taxon>
        <taxon>Sphaerobacterineae</taxon>
        <taxon>Sphaerobacteraceae</taxon>
        <taxon>Nitrolancea</taxon>
    </lineage>
</organism>
<gene>
    <name evidence="2" type="ORF">NITHO_4210010</name>
</gene>
<comment type="caution">
    <text evidence="2">The sequence shown here is derived from an EMBL/GenBank/DDBJ whole genome shotgun (WGS) entry which is preliminary data.</text>
</comment>
<evidence type="ECO:0000313" key="2">
    <source>
        <dbReference type="EMBL" id="CCF84933.1"/>
    </source>
</evidence>
<dbReference type="CDD" id="cd00531">
    <property type="entry name" value="NTF2_like"/>
    <property type="match status" value="1"/>
</dbReference>
<protein>
    <recommendedName>
        <fullName evidence="1">SnoaL-like domain-containing protein</fullName>
    </recommendedName>
</protein>
<accession>I4EJS1</accession>
<reference evidence="2 3" key="1">
    <citation type="journal article" date="2012" name="ISME J.">
        <title>Nitrification expanded: discovery, physiology and genomics of a nitrite-oxidizing bacterium from the phylum Chloroflexi.</title>
        <authorList>
            <person name="Sorokin D.Y."/>
            <person name="Lucker S."/>
            <person name="Vejmelkova D."/>
            <person name="Kostrikina N.A."/>
            <person name="Kleerebezem R."/>
            <person name="Rijpstra W.I."/>
            <person name="Damste J.S."/>
            <person name="Le Paslier D."/>
            <person name="Muyzer G."/>
            <person name="Wagner M."/>
            <person name="van Loosdrecht M.C."/>
            <person name="Daims H."/>
        </authorList>
    </citation>
    <scope>NUCLEOTIDE SEQUENCE [LARGE SCALE GENOMIC DNA]</scope>
    <source>
        <strain evidence="3">none</strain>
    </source>
</reference>
<dbReference type="Proteomes" id="UP000004221">
    <property type="component" value="Unassembled WGS sequence"/>
</dbReference>
<dbReference type="SUPFAM" id="SSF54427">
    <property type="entry name" value="NTF2-like"/>
    <property type="match status" value="1"/>
</dbReference>
<evidence type="ECO:0000259" key="1">
    <source>
        <dbReference type="Pfam" id="PF12680"/>
    </source>
</evidence>
<keyword evidence="3" id="KW-1185">Reference proteome</keyword>
<evidence type="ECO:0000313" key="3">
    <source>
        <dbReference type="Proteomes" id="UP000004221"/>
    </source>
</evidence>
<dbReference type="Gene3D" id="3.10.450.50">
    <property type="match status" value="1"/>
</dbReference>
<proteinExistence type="predicted"/>
<dbReference type="AlphaFoldDB" id="I4EJS1"/>
<dbReference type="InterPro" id="IPR032710">
    <property type="entry name" value="NTF2-like_dom_sf"/>
</dbReference>
<dbReference type="EMBL" id="CAGS01000359">
    <property type="protein sequence ID" value="CCF84933.1"/>
    <property type="molecule type" value="Genomic_DNA"/>
</dbReference>
<sequence>MSAAANKVSVIENFLNAWNDNDVDGLLGFFTDDAVITIVPAMPNMPDVYAGKPQIRKFVQTNIPDFSVDARDYEVMGNTVTWLAAISSTGPWFFGASPITAMVEAVLQRDRIRSLTVILSEESVARLLTAWNARNRPG</sequence>